<accession>A0A414DGY4</accession>
<evidence type="ECO:0000313" key="1">
    <source>
        <dbReference type="EMBL" id="RHD09893.1"/>
    </source>
</evidence>
<protein>
    <submittedName>
        <fullName evidence="1">Uncharacterized protein</fullName>
    </submittedName>
</protein>
<dbReference type="AlphaFoldDB" id="A0A414DGY4"/>
<organism evidence="1 2">
    <name type="scientific">Lachnospira eligens</name>
    <dbReference type="NCBI Taxonomy" id="39485"/>
    <lineage>
        <taxon>Bacteria</taxon>
        <taxon>Bacillati</taxon>
        <taxon>Bacillota</taxon>
        <taxon>Clostridia</taxon>
        <taxon>Lachnospirales</taxon>
        <taxon>Lachnospiraceae</taxon>
        <taxon>Lachnospira</taxon>
    </lineage>
</organism>
<dbReference type="RefSeq" id="WP_118148429.1">
    <property type="nucleotide sequence ID" value="NZ_DAWDTH010000025.1"/>
</dbReference>
<name>A0A414DGY4_9FIRM</name>
<evidence type="ECO:0000313" key="2">
    <source>
        <dbReference type="Proteomes" id="UP000284794"/>
    </source>
</evidence>
<sequence length="275" mass="32159">MTDTKQFTLSKIDTERAVVTYLNLAKGKNSESRNNITFGKFTSTWETFFDTEEIAYRDSRDLKIQAFKNMHHLLDDKSIEEIKEYRETICLYTGSEVPLDIVEMAKNKNSNLKICLAKNRNINLSGFDVLLKYSNRENLRLNTVPYGLTEKSLRRFINSMPTKQEIVQNEKALMDILKDEKVSMKNRKKAVCKYKAPYATQNFRVFMNRFTIHGCKDKQLTNDCVTLCNKVHIMNLSNMKPIKYEFCEGSGKREITMKKVKRDIKRGKKNKKSKK</sequence>
<reference evidence="1 2" key="1">
    <citation type="submission" date="2018-08" db="EMBL/GenBank/DDBJ databases">
        <title>A genome reference for cultivated species of the human gut microbiota.</title>
        <authorList>
            <person name="Zou Y."/>
            <person name="Xue W."/>
            <person name="Luo G."/>
        </authorList>
    </citation>
    <scope>NUCLEOTIDE SEQUENCE [LARGE SCALE GENOMIC DNA]</scope>
    <source>
        <strain evidence="1 2">AM32-2AC</strain>
    </source>
</reference>
<comment type="caution">
    <text evidence="1">The sequence shown here is derived from an EMBL/GenBank/DDBJ whole genome shotgun (WGS) entry which is preliminary data.</text>
</comment>
<dbReference type="Proteomes" id="UP000284794">
    <property type="component" value="Unassembled WGS sequence"/>
</dbReference>
<proteinExistence type="predicted"/>
<gene>
    <name evidence="1" type="ORF">DW811_05120</name>
</gene>
<dbReference type="EMBL" id="QSIS01000004">
    <property type="protein sequence ID" value="RHD09893.1"/>
    <property type="molecule type" value="Genomic_DNA"/>
</dbReference>